<evidence type="ECO:0000256" key="3">
    <source>
        <dbReference type="ARBA" id="ARBA00022490"/>
    </source>
</evidence>
<name>A0AAV8SZJ6_9ROSI</name>
<dbReference type="EMBL" id="JAIWQS010000007">
    <property type="protein sequence ID" value="KAJ8759428.1"/>
    <property type="molecule type" value="Genomic_DNA"/>
</dbReference>
<comment type="caution">
    <text evidence="9">The sequence shown here is derived from an EMBL/GenBank/DDBJ whole genome shotgun (WGS) entry which is preliminary data.</text>
</comment>
<dbReference type="Proteomes" id="UP001159364">
    <property type="component" value="Linkage Group LG07"/>
</dbReference>
<comment type="subcellular location">
    <subcellularLocation>
        <location evidence="1">Cytoplasm</location>
        <location evidence="1">Cytoskeleton</location>
    </subcellularLocation>
</comment>
<feature type="region of interest" description="Disordered" evidence="7">
    <location>
        <begin position="122"/>
        <end position="164"/>
    </location>
</feature>
<evidence type="ECO:0000256" key="1">
    <source>
        <dbReference type="ARBA" id="ARBA00004245"/>
    </source>
</evidence>
<dbReference type="PANTHER" id="PTHR46372">
    <property type="entry name" value="PROTEIN WVD2-LIKE 3"/>
    <property type="match status" value="1"/>
</dbReference>
<keyword evidence="5" id="KW-0206">Cytoskeleton</keyword>
<sequence>MYCIYLLSGVIKRRNLPEVLACFIFFSFFFFLRERGERSSRSCQIGPEFLMGQEPTDAYMEKTINGVVIKSIFVSQDKSNGSPRAAGDQILAKEYQKHVRIAEDMTLEQPDQKHDILGVKSTNFDADIPDNENEKPRVQKSSNDKTSGFPVPKSGGAGNSHPQPFALATEKCAATNRSDAKNVYLPTTARNSQPNSPFTARKVLQHDNRKNLVEEDSWSVASSTAASVRTVKSVTIGTAPSFKSAERAEKRKEFYSKLEEKHQALEAERTQADARSKEEQEAAIKQLRKNMAYKANPVPSFYYEAPPPKAELKKLPLTRPKSPKLNRRKSCSDAIQTCEEEVGKHCARHRHSIGGQKGGSSTPNSAKSKFQIKAQATNGKVKGNLRSKKEVLTATAAPDKITEPTNASVTI</sequence>
<evidence type="ECO:0000256" key="5">
    <source>
        <dbReference type="ARBA" id="ARBA00023212"/>
    </source>
</evidence>
<dbReference type="Pfam" id="PF06886">
    <property type="entry name" value="TPX2"/>
    <property type="match status" value="1"/>
</dbReference>
<evidence type="ECO:0000256" key="4">
    <source>
        <dbReference type="ARBA" id="ARBA00022701"/>
    </source>
</evidence>
<evidence type="ECO:0000259" key="8">
    <source>
        <dbReference type="Pfam" id="PF06886"/>
    </source>
</evidence>
<organism evidence="9 10">
    <name type="scientific">Erythroxylum novogranatense</name>
    <dbReference type="NCBI Taxonomy" id="1862640"/>
    <lineage>
        <taxon>Eukaryota</taxon>
        <taxon>Viridiplantae</taxon>
        <taxon>Streptophyta</taxon>
        <taxon>Embryophyta</taxon>
        <taxon>Tracheophyta</taxon>
        <taxon>Spermatophyta</taxon>
        <taxon>Magnoliopsida</taxon>
        <taxon>eudicotyledons</taxon>
        <taxon>Gunneridae</taxon>
        <taxon>Pentapetalae</taxon>
        <taxon>rosids</taxon>
        <taxon>fabids</taxon>
        <taxon>Malpighiales</taxon>
        <taxon>Erythroxylaceae</taxon>
        <taxon>Erythroxylum</taxon>
    </lineage>
</organism>
<feature type="coiled-coil region" evidence="6">
    <location>
        <begin position="248"/>
        <end position="282"/>
    </location>
</feature>
<keyword evidence="10" id="KW-1185">Reference proteome</keyword>
<keyword evidence="3" id="KW-0963">Cytoplasm</keyword>
<evidence type="ECO:0000256" key="2">
    <source>
        <dbReference type="ARBA" id="ARBA00005885"/>
    </source>
</evidence>
<dbReference type="GO" id="GO:0005874">
    <property type="term" value="C:microtubule"/>
    <property type="evidence" value="ECO:0007669"/>
    <property type="project" value="UniProtKB-KW"/>
</dbReference>
<feature type="region of interest" description="Disordered" evidence="7">
    <location>
        <begin position="374"/>
        <end position="411"/>
    </location>
</feature>
<gene>
    <name evidence="9" type="ORF">K2173_006956</name>
</gene>
<evidence type="ECO:0000256" key="7">
    <source>
        <dbReference type="SAM" id="MobiDB-lite"/>
    </source>
</evidence>
<dbReference type="GO" id="GO:0000226">
    <property type="term" value="P:microtubule cytoskeleton organization"/>
    <property type="evidence" value="ECO:0007669"/>
    <property type="project" value="InterPro"/>
</dbReference>
<evidence type="ECO:0000313" key="9">
    <source>
        <dbReference type="EMBL" id="KAJ8759428.1"/>
    </source>
</evidence>
<protein>
    <recommendedName>
        <fullName evidence="8">TPX2 C-terminal domain-containing protein</fullName>
    </recommendedName>
</protein>
<dbReference type="PANTHER" id="PTHR46372:SF6">
    <property type="entry name" value="PROTEIN WVD2-LIKE 1"/>
    <property type="match status" value="1"/>
</dbReference>
<evidence type="ECO:0000256" key="6">
    <source>
        <dbReference type="SAM" id="Coils"/>
    </source>
</evidence>
<dbReference type="GO" id="GO:0008017">
    <property type="term" value="F:microtubule binding"/>
    <property type="evidence" value="ECO:0007669"/>
    <property type="project" value="InterPro"/>
</dbReference>
<dbReference type="InterPro" id="IPR044806">
    <property type="entry name" value="WVD2/WDL1-4"/>
</dbReference>
<dbReference type="AlphaFoldDB" id="A0AAV8SZJ6"/>
<dbReference type="InterPro" id="IPR027329">
    <property type="entry name" value="TPX2_C"/>
</dbReference>
<keyword evidence="6" id="KW-0175">Coiled coil</keyword>
<keyword evidence="4" id="KW-0493">Microtubule</keyword>
<reference evidence="9 10" key="1">
    <citation type="submission" date="2021-09" db="EMBL/GenBank/DDBJ databases">
        <title>Genomic insights and catalytic innovation underlie evolution of tropane alkaloids biosynthesis.</title>
        <authorList>
            <person name="Wang Y.-J."/>
            <person name="Tian T."/>
            <person name="Huang J.-P."/>
            <person name="Huang S.-X."/>
        </authorList>
    </citation>
    <scope>NUCLEOTIDE SEQUENCE [LARGE SCALE GENOMIC DNA]</scope>
    <source>
        <strain evidence="9">KIB-2018</strain>
        <tissue evidence="9">Leaf</tissue>
    </source>
</reference>
<feature type="domain" description="TPX2 C-terminal" evidence="8">
    <location>
        <begin position="241"/>
        <end position="313"/>
    </location>
</feature>
<accession>A0AAV8SZJ6</accession>
<evidence type="ECO:0000313" key="10">
    <source>
        <dbReference type="Proteomes" id="UP001159364"/>
    </source>
</evidence>
<comment type="similarity">
    <text evidence="2">Belongs to the TPX2 family.</text>
</comment>
<proteinExistence type="inferred from homology"/>